<evidence type="ECO:0000313" key="2">
    <source>
        <dbReference type="EMBL" id="KAJ5092420.1"/>
    </source>
</evidence>
<organism evidence="2 3">
    <name type="scientific">Penicillium alfredii</name>
    <dbReference type="NCBI Taxonomy" id="1506179"/>
    <lineage>
        <taxon>Eukaryota</taxon>
        <taxon>Fungi</taxon>
        <taxon>Dikarya</taxon>
        <taxon>Ascomycota</taxon>
        <taxon>Pezizomycotina</taxon>
        <taxon>Eurotiomycetes</taxon>
        <taxon>Eurotiomycetidae</taxon>
        <taxon>Eurotiales</taxon>
        <taxon>Aspergillaceae</taxon>
        <taxon>Penicillium</taxon>
    </lineage>
</organism>
<sequence>MAFLPNEILLQIYKHIPDFRDRSILLRVCRGWHTLFSEIYNSDLTVRIEGENLPSLAHALHQNSRFGPAICNLYVDSMWCDEEEECKSDDGFDDIIAKFTAHDDEHQE</sequence>
<feature type="domain" description="F-box" evidence="1">
    <location>
        <begin position="2"/>
        <end position="37"/>
    </location>
</feature>
<accession>A0A9W9F2J1</accession>
<evidence type="ECO:0000313" key="3">
    <source>
        <dbReference type="Proteomes" id="UP001141434"/>
    </source>
</evidence>
<reference evidence="2" key="2">
    <citation type="journal article" date="2023" name="IMA Fungus">
        <title>Comparative genomic study of the Penicillium genus elucidates a diverse pangenome and 15 lateral gene transfer events.</title>
        <authorList>
            <person name="Petersen C."/>
            <person name="Sorensen T."/>
            <person name="Nielsen M.R."/>
            <person name="Sondergaard T.E."/>
            <person name="Sorensen J.L."/>
            <person name="Fitzpatrick D.A."/>
            <person name="Frisvad J.C."/>
            <person name="Nielsen K.L."/>
        </authorList>
    </citation>
    <scope>NUCLEOTIDE SEQUENCE</scope>
    <source>
        <strain evidence="2">IBT 34128</strain>
    </source>
</reference>
<dbReference type="RefSeq" id="XP_056510615.1">
    <property type="nucleotide sequence ID" value="XM_056657815.1"/>
</dbReference>
<dbReference type="InterPro" id="IPR036047">
    <property type="entry name" value="F-box-like_dom_sf"/>
</dbReference>
<dbReference type="Gene3D" id="1.20.1280.50">
    <property type="match status" value="1"/>
</dbReference>
<evidence type="ECO:0000259" key="1">
    <source>
        <dbReference type="Pfam" id="PF12937"/>
    </source>
</evidence>
<reference evidence="2" key="1">
    <citation type="submission" date="2022-11" db="EMBL/GenBank/DDBJ databases">
        <authorList>
            <person name="Petersen C."/>
        </authorList>
    </citation>
    <scope>NUCLEOTIDE SEQUENCE</scope>
    <source>
        <strain evidence="2">IBT 34128</strain>
    </source>
</reference>
<dbReference type="OrthoDB" id="550575at2759"/>
<dbReference type="EMBL" id="JAPMSZ010000009">
    <property type="protein sequence ID" value="KAJ5092420.1"/>
    <property type="molecule type" value="Genomic_DNA"/>
</dbReference>
<dbReference type="SUPFAM" id="SSF81383">
    <property type="entry name" value="F-box domain"/>
    <property type="match status" value="1"/>
</dbReference>
<proteinExistence type="predicted"/>
<dbReference type="AlphaFoldDB" id="A0A9W9F2J1"/>
<comment type="caution">
    <text evidence="2">The sequence shown here is derived from an EMBL/GenBank/DDBJ whole genome shotgun (WGS) entry which is preliminary data.</text>
</comment>
<dbReference type="Pfam" id="PF12937">
    <property type="entry name" value="F-box-like"/>
    <property type="match status" value="1"/>
</dbReference>
<keyword evidence="3" id="KW-1185">Reference proteome</keyword>
<dbReference type="Proteomes" id="UP001141434">
    <property type="component" value="Unassembled WGS sequence"/>
</dbReference>
<protein>
    <recommendedName>
        <fullName evidence="1">F-box domain-containing protein</fullName>
    </recommendedName>
</protein>
<name>A0A9W9F2J1_9EURO</name>
<dbReference type="GeneID" id="81396984"/>
<dbReference type="InterPro" id="IPR001810">
    <property type="entry name" value="F-box_dom"/>
</dbReference>
<gene>
    <name evidence="2" type="ORF">NUU61_007290</name>
</gene>